<dbReference type="PRINTS" id="PR00035">
    <property type="entry name" value="HTHGNTR"/>
</dbReference>
<dbReference type="RefSeq" id="WP_023558321.1">
    <property type="nucleotide sequence ID" value="NZ_KI629785.1"/>
</dbReference>
<dbReference type="GO" id="GO:0030170">
    <property type="term" value="F:pyridoxal phosphate binding"/>
    <property type="evidence" value="ECO:0007669"/>
    <property type="project" value="InterPro"/>
</dbReference>
<dbReference type="InterPro" id="IPR015424">
    <property type="entry name" value="PyrdxlP-dep_Trfase"/>
</dbReference>
<dbReference type="Gene3D" id="1.10.10.10">
    <property type="entry name" value="Winged helix-like DNA-binding domain superfamily/Winged helix DNA-binding domain"/>
    <property type="match status" value="1"/>
</dbReference>
<dbReference type="InterPro" id="IPR015422">
    <property type="entry name" value="PyrdxlP-dep_Trfase_small"/>
</dbReference>
<dbReference type="SUPFAM" id="SSF46785">
    <property type="entry name" value="Winged helix' DNA-binding domain"/>
    <property type="match status" value="1"/>
</dbReference>
<evidence type="ECO:0000256" key="3">
    <source>
        <dbReference type="ARBA" id="ARBA00022576"/>
    </source>
</evidence>
<dbReference type="Proteomes" id="UP000017973">
    <property type="component" value="Unassembled WGS sequence"/>
</dbReference>
<evidence type="ECO:0000256" key="6">
    <source>
        <dbReference type="ARBA" id="ARBA00023015"/>
    </source>
</evidence>
<dbReference type="InterPro" id="IPR004839">
    <property type="entry name" value="Aminotransferase_I/II_large"/>
</dbReference>
<dbReference type="InterPro" id="IPR000524">
    <property type="entry name" value="Tscrpt_reg_HTH_GntR"/>
</dbReference>
<dbReference type="AlphaFoldDB" id="V6M5K2"/>
<name>V6M5K2_9BACL</name>
<dbReference type="GO" id="GO:0008483">
    <property type="term" value="F:transaminase activity"/>
    <property type="evidence" value="ECO:0007669"/>
    <property type="project" value="UniProtKB-KW"/>
</dbReference>
<feature type="domain" description="HTH gntR-type" evidence="9">
    <location>
        <begin position="14"/>
        <end position="82"/>
    </location>
</feature>
<evidence type="ECO:0000256" key="5">
    <source>
        <dbReference type="ARBA" id="ARBA00022898"/>
    </source>
</evidence>
<keyword evidence="8" id="KW-0804">Transcription</keyword>
<evidence type="ECO:0000256" key="7">
    <source>
        <dbReference type="ARBA" id="ARBA00023125"/>
    </source>
</evidence>
<sequence length="479" mass="53402">MLEVEWKPDKQSGEPVYQQIIKQLERQIIDGELPPGTVLPAERALARRYGVNRGTVSAAYEELRASGLLQSLQGSGTWVSRHLWGVQQIPNWHKYTNGGAFLPAYPLSKRIGEACFAPGIINLAKAELSTPMISALPLERLSRIHEAGLELGYAHPKGSPKLREVLAVHLRTQYGITASPEEILVTSGAQQALHLLSLCLLSPGDAVAMEGPSYFYSLPLFISAGLRLYRLPMDDAGVLPEQIRFLHQKHKIRMVFVNPTYHNPTGIVWSESRRRQVLEICQELRLPLVEDDAYGALTLPGRAKPPLPIKAIDKSGVVLYVNSMSKTVAPGLRIGWLAGPRSVIERLADAKQQMDFGTSSISQQLAASFLDGDSWSTQMERLSSYLLEQRQTMLDALEKEAGDFLSWNDPEGSFHFWCRLHRPLDEEELLEAMIREGVVCTPGSVYGAEAGWLRLTYSWESKAGIQEGIRRLTRVLRAF</sequence>
<comment type="similarity">
    <text evidence="2">In the C-terminal section; belongs to the class-I pyridoxal-phosphate-dependent aminotransferase family.</text>
</comment>
<evidence type="ECO:0000256" key="1">
    <source>
        <dbReference type="ARBA" id="ARBA00001933"/>
    </source>
</evidence>
<dbReference type="InterPro" id="IPR051446">
    <property type="entry name" value="HTH_trans_reg/aminotransferase"/>
</dbReference>
<comment type="caution">
    <text evidence="10">The sequence shown here is derived from an EMBL/GenBank/DDBJ whole genome shotgun (WGS) entry which is preliminary data.</text>
</comment>
<accession>V6M5K2</accession>
<organism evidence="10 11">
    <name type="scientific">Brevibacillus panacihumi W25</name>
    <dbReference type="NCBI Taxonomy" id="1408254"/>
    <lineage>
        <taxon>Bacteria</taxon>
        <taxon>Bacillati</taxon>
        <taxon>Bacillota</taxon>
        <taxon>Bacilli</taxon>
        <taxon>Bacillales</taxon>
        <taxon>Paenibacillaceae</taxon>
        <taxon>Brevibacillus</taxon>
    </lineage>
</organism>
<keyword evidence="3" id="KW-0032">Aminotransferase</keyword>
<protein>
    <submittedName>
        <fullName evidence="10">Transcriptional regulator</fullName>
    </submittedName>
</protein>
<dbReference type="SUPFAM" id="SSF53383">
    <property type="entry name" value="PLP-dependent transferases"/>
    <property type="match status" value="1"/>
</dbReference>
<evidence type="ECO:0000313" key="11">
    <source>
        <dbReference type="Proteomes" id="UP000017973"/>
    </source>
</evidence>
<dbReference type="Gene3D" id="3.40.640.10">
    <property type="entry name" value="Type I PLP-dependent aspartate aminotransferase-like (Major domain)"/>
    <property type="match status" value="1"/>
</dbReference>
<keyword evidence="5" id="KW-0663">Pyridoxal phosphate</keyword>
<dbReference type="Pfam" id="PF00392">
    <property type="entry name" value="GntR"/>
    <property type="match status" value="1"/>
</dbReference>
<keyword evidence="4" id="KW-0808">Transferase</keyword>
<keyword evidence="7" id="KW-0238">DNA-binding</keyword>
<dbReference type="GO" id="GO:0003700">
    <property type="term" value="F:DNA-binding transcription factor activity"/>
    <property type="evidence" value="ECO:0007669"/>
    <property type="project" value="InterPro"/>
</dbReference>
<dbReference type="EMBL" id="AYJU01000017">
    <property type="protein sequence ID" value="EST53577.1"/>
    <property type="molecule type" value="Genomic_DNA"/>
</dbReference>
<dbReference type="Gene3D" id="3.90.1150.10">
    <property type="entry name" value="Aspartate Aminotransferase, domain 1"/>
    <property type="match status" value="1"/>
</dbReference>
<evidence type="ECO:0000259" key="9">
    <source>
        <dbReference type="PROSITE" id="PS50949"/>
    </source>
</evidence>
<evidence type="ECO:0000256" key="4">
    <source>
        <dbReference type="ARBA" id="ARBA00022679"/>
    </source>
</evidence>
<dbReference type="PANTHER" id="PTHR46577">
    <property type="entry name" value="HTH-TYPE TRANSCRIPTIONAL REGULATORY PROTEIN GABR"/>
    <property type="match status" value="1"/>
</dbReference>
<dbReference type="InterPro" id="IPR036390">
    <property type="entry name" value="WH_DNA-bd_sf"/>
</dbReference>
<keyword evidence="11" id="KW-1185">Reference proteome</keyword>
<evidence type="ECO:0000313" key="10">
    <source>
        <dbReference type="EMBL" id="EST53577.1"/>
    </source>
</evidence>
<comment type="cofactor">
    <cofactor evidence="1">
        <name>pyridoxal 5'-phosphate</name>
        <dbReference type="ChEBI" id="CHEBI:597326"/>
    </cofactor>
</comment>
<dbReference type="eggNOG" id="COG1167">
    <property type="taxonomic scope" value="Bacteria"/>
</dbReference>
<dbReference type="CDD" id="cd00609">
    <property type="entry name" value="AAT_like"/>
    <property type="match status" value="1"/>
</dbReference>
<dbReference type="CDD" id="cd07377">
    <property type="entry name" value="WHTH_GntR"/>
    <property type="match status" value="1"/>
</dbReference>
<dbReference type="PANTHER" id="PTHR46577:SF2">
    <property type="entry name" value="TRANSCRIPTIONAL REGULATORY PROTEIN"/>
    <property type="match status" value="1"/>
</dbReference>
<dbReference type="HOGENOM" id="CLU_017584_0_0_9"/>
<dbReference type="SMART" id="SM00345">
    <property type="entry name" value="HTH_GNTR"/>
    <property type="match status" value="1"/>
</dbReference>
<gene>
    <name evidence="10" type="ORF">T458_22655</name>
</gene>
<dbReference type="GO" id="GO:0003677">
    <property type="term" value="F:DNA binding"/>
    <property type="evidence" value="ECO:0007669"/>
    <property type="project" value="UniProtKB-KW"/>
</dbReference>
<evidence type="ECO:0000256" key="2">
    <source>
        <dbReference type="ARBA" id="ARBA00005384"/>
    </source>
</evidence>
<dbReference type="FunFam" id="3.40.640.10:FF:000023">
    <property type="entry name" value="Transcriptional regulator, GntR family"/>
    <property type="match status" value="1"/>
</dbReference>
<proteinExistence type="inferred from homology"/>
<dbReference type="Pfam" id="PF00155">
    <property type="entry name" value="Aminotran_1_2"/>
    <property type="match status" value="1"/>
</dbReference>
<dbReference type="InterPro" id="IPR036388">
    <property type="entry name" value="WH-like_DNA-bd_sf"/>
</dbReference>
<dbReference type="STRING" id="1408254.T458_22655"/>
<dbReference type="InterPro" id="IPR015421">
    <property type="entry name" value="PyrdxlP-dep_Trfase_major"/>
</dbReference>
<keyword evidence="6" id="KW-0805">Transcription regulation</keyword>
<reference evidence="10 11" key="1">
    <citation type="journal article" date="2014" name="Genome Announc.">
        <title>Draft Genome Sequence of Brevibacillus panacihumi Strain W25, a Halotolerant Hydrocarbon-Degrading Bacterium.</title>
        <authorList>
            <person name="Wang X."/>
            <person name="Jin D."/>
            <person name="Zhou L."/>
            <person name="Wu L."/>
            <person name="An W."/>
            <person name="Chen Y."/>
            <person name="Zhao L."/>
        </authorList>
    </citation>
    <scope>NUCLEOTIDE SEQUENCE [LARGE SCALE GENOMIC DNA]</scope>
    <source>
        <strain evidence="10 11">W25</strain>
    </source>
</reference>
<evidence type="ECO:0000256" key="8">
    <source>
        <dbReference type="ARBA" id="ARBA00023163"/>
    </source>
</evidence>
<dbReference type="PATRIC" id="fig|1408254.3.peg.4448"/>
<dbReference type="PROSITE" id="PS50949">
    <property type="entry name" value="HTH_GNTR"/>
    <property type="match status" value="1"/>
</dbReference>